<dbReference type="Gene3D" id="3.40.50.150">
    <property type="entry name" value="Vaccinia Virus protein VP39"/>
    <property type="match status" value="1"/>
</dbReference>
<gene>
    <name evidence="1" type="ORF">PoMZ_01586</name>
</gene>
<protein>
    <submittedName>
        <fullName evidence="1">Uncharacterized protein</fullName>
    </submittedName>
</protein>
<reference evidence="1 2" key="1">
    <citation type="journal article" date="2019" name="Mol. Biol. Evol.">
        <title>Blast fungal genomes show frequent chromosomal changes, gene gains and losses, and effector gene turnover.</title>
        <authorList>
            <person name="Gomez Luciano L.B."/>
            <person name="Jason Tsai I."/>
            <person name="Chuma I."/>
            <person name="Tosa Y."/>
            <person name="Chen Y.H."/>
            <person name="Li J.Y."/>
            <person name="Li M.Y."/>
            <person name="Jade Lu M.Y."/>
            <person name="Nakayashiki H."/>
            <person name="Li W.H."/>
        </authorList>
    </citation>
    <scope>NUCLEOTIDE SEQUENCE [LARGE SCALE GENOMIC DNA]</scope>
    <source>
        <strain evidence="1">MZ5-1-6</strain>
    </source>
</reference>
<evidence type="ECO:0000313" key="1">
    <source>
        <dbReference type="EMBL" id="QBZ56674.1"/>
    </source>
</evidence>
<dbReference type="EMBL" id="CP034205">
    <property type="protein sequence ID" value="QBZ56674.1"/>
    <property type="molecule type" value="Genomic_DNA"/>
</dbReference>
<organism evidence="1 2">
    <name type="scientific">Pyricularia oryzae</name>
    <name type="common">Rice blast fungus</name>
    <name type="synonym">Magnaporthe oryzae</name>
    <dbReference type="NCBI Taxonomy" id="318829"/>
    <lineage>
        <taxon>Eukaryota</taxon>
        <taxon>Fungi</taxon>
        <taxon>Dikarya</taxon>
        <taxon>Ascomycota</taxon>
        <taxon>Pezizomycotina</taxon>
        <taxon>Sordariomycetes</taxon>
        <taxon>Sordariomycetidae</taxon>
        <taxon>Magnaporthales</taxon>
        <taxon>Pyriculariaceae</taxon>
        <taxon>Pyricularia</taxon>
    </lineage>
</organism>
<name>A0A4P7N957_PYROR</name>
<dbReference type="InterPro" id="IPR029063">
    <property type="entry name" value="SAM-dependent_MTases_sf"/>
</dbReference>
<dbReference type="AlphaFoldDB" id="A0A4P7N957"/>
<proteinExistence type="predicted"/>
<sequence>MRYFARREPMSASVRYMLCSAAFAKDAGLKALVQMVLDEVPAQNAAARGPAPADCSSSWYIIENDDEGEQKGWRQRNAIEFTAYIKVLFKIESIVPVAIDWKAAGDATVVDLDGSAGHDDIALAKAYPDLKIACRTFHKWAPYSRKLPANLRSCVLFLARSPQPVPADNLHLQVDSTRLARRPVGRHLKALVSALKPGARVNDTSEAALLHSTRTFGTATDMRMT</sequence>
<accession>A0A4P7N957</accession>
<evidence type="ECO:0000313" key="2">
    <source>
        <dbReference type="Proteomes" id="UP000294847"/>
    </source>
</evidence>
<dbReference type="Proteomes" id="UP000294847">
    <property type="component" value="Chromosome 2"/>
</dbReference>